<protein>
    <submittedName>
        <fullName evidence="4">Phospholipase</fullName>
    </submittedName>
</protein>
<dbReference type="InterPro" id="IPR003140">
    <property type="entry name" value="PLipase/COase/thioEstase"/>
</dbReference>
<dbReference type="InterPro" id="IPR029058">
    <property type="entry name" value="AB_hydrolase_fold"/>
</dbReference>
<feature type="domain" description="Phospholipase/carboxylesterase/thioesterase" evidence="3">
    <location>
        <begin position="58"/>
        <end position="255"/>
    </location>
</feature>
<evidence type="ECO:0000256" key="1">
    <source>
        <dbReference type="ARBA" id="ARBA00006499"/>
    </source>
</evidence>
<dbReference type="Gene3D" id="3.40.50.1820">
    <property type="entry name" value="alpha/beta hydrolase"/>
    <property type="match status" value="1"/>
</dbReference>
<name>A0A2W5F6U8_9SPHI</name>
<comment type="caution">
    <text evidence="4">The sequence shown here is derived from an EMBL/GenBank/DDBJ whole genome shotgun (WGS) entry which is preliminary data.</text>
</comment>
<organism evidence="4 5">
    <name type="scientific">Pseudopedobacter saltans</name>
    <dbReference type="NCBI Taxonomy" id="151895"/>
    <lineage>
        <taxon>Bacteria</taxon>
        <taxon>Pseudomonadati</taxon>
        <taxon>Bacteroidota</taxon>
        <taxon>Sphingobacteriia</taxon>
        <taxon>Sphingobacteriales</taxon>
        <taxon>Sphingobacteriaceae</taxon>
        <taxon>Pseudopedobacter</taxon>
    </lineage>
</organism>
<dbReference type="AlphaFoldDB" id="A0A2W5F6U8"/>
<sequence>MKGIFKQGCLALFAVGTLSVNGCKADNKPQEKTEKTQHTTDSSSILQYKIREVSGNEKPVLVILMHGFGADDNDLLPLAESFPPNYIVVTPQGPYQIGSNNYQWYTSEKAPDGSLDGKLSEIDSSVAKITAFVKEMQAKYNVSPQRTFIGGFSQGANMSYELGLKDPSLFKGIGILSGTIFNSLKKQYVPAKSDSLQIFIGHGDADNRIPYVNAEKSRDWLTTHHFKPEFHTYKGMSHAISPDEVNDFLLFIQKNL</sequence>
<evidence type="ECO:0000313" key="4">
    <source>
        <dbReference type="EMBL" id="PZP49360.1"/>
    </source>
</evidence>
<dbReference type="SUPFAM" id="SSF53474">
    <property type="entry name" value="alpha/beta-Hydrolases"/>
    <property type="match status" value="1"/>
</dbReference>
<accession>A0A2W5F6U8</accession>
<dbReference type="Pfam" id="PF02230">
    <property type="entry name" value="Abhydrolase_2"/>
    <property type="match status" value="1"/>
</dbReference>
<reference evidence="4 5" key="1">
    <citation type="submission" date="2017-11" db="EMBL/GenBank/DDBJ databases">
        <title>Infants hospitalized years apart are colonized by the same room-sourced microbial strains.</title>
        <authorList>
            <person name="Brooks B."/>
            <person name="Olm M.R."/>
            <person name="Firek B.A."/>
            <person name="Baker R."/>
            <person name="Thomas B.C."/>
            <person name="Morowitz M.J."/>
            <person name="Banfield J.F."/>
        </authorList>
    </citation>
    <scope>NUCLEOTIDE SEQUENCE [LARGE SCALE GENOMIC DNA]</scope>
    <source>
        <strain evidence="4">S2_009_000_R2_76</strain>
    </source>
</reference>
<dbReference type="PANTHER" id="PTHR10655:SF17">
    <property type="entry name" value="LYSOPHOSPHOLIPASE-LIKE PROTEIN 1"/>
    <property type="match status" value="1"/>
</dbReference>
<comment type="similarity">
    <text evidence="1">Belongs to the AB hydrolase superfamily. AB hydrolase 2 family.</text>
</comment>
<dbReference type="InterPro" id="IPR050565">
    <property type="entry name" value="LYPA1-2/EST-like"/>
</dbReference>
<evidence type="ECO:0000313" key="5">
    <source>
        <dbReference type="Proteomes" id="UP000249645"/>
    </source>
</evidence>
<dbReference type="Proteomes" id="UP000249645">
    <property type="component" value="Unassembled WGS sequence"/>
</dbReference>
<evidence type="ECO:0000256" key="2">
    <source>
        <dbReference type="ARBA" id="ARBA00022801"/>
    </source>
</evidence>
<keyword evidence="2" id="KW-0378">Hydrolase</keyword>
<proteinExistence type="inferred from homology"/>
<dbReference type="PANTHER" id="PTHR10655">
    <property type="entry name" value="LYSOPHOSPHOLIPASE-RELATED"/>
    <property type="match status" value="1"/>
</dbReference>
<dbReference type="EMBL" id="QFOI01000115">
    <property type="protein sequence ID" value="PZP49360.1"/>
    <property type="molecule type" value="Genomic_DNA"/>
</dbReference>
<dbReference type="GO" id="GO:0016787">
    <property type="term" value="F:hydrolase activity"/>
    <property type="evidence" value="ECO:0007669"/>
    <property type="project" value="UniProtKB-KW"/>
</dbReference>
<evidence type="ECO:0000259" key="3">
    <source>
        <dbReference type="Pfam" id="PF02230"/>
    </source>
</evidence>
<gene>
    <name evidence="4" type="ORF">DI598_08075</name>
</gene>